<keyword evidence="8" id="KW-0449">Lipoprotein</keyword>
<evidence type="ECO:0000256" key="1">
    <source>
        <dbReference type="ARBA" id="ARBA00002523"/>
    </source>
</evidence>
<evidence type="ECO:0000256" key="6">
    <source>
        <dbReference type="ARBA" id="ARBA00023136"/>
    </source>
</evidence>
<evidence type="ECO:0000259" key="9">
    <source>
        <dbReference type="Pfam" id="PF10659"/>
    </source>
</evidence>
<sequence>QGRGVLGSDAYSGGAGQVANCGTDDALNNKRPLAYAIMCVSMAANTQNTLKLTNDKDNAQEWEAGNNAEKTVYHKIQNICGCKGTIKATAAALRAAVQAIHSKVTMVNNVGYLGQTISGDCTGSATTGVCVKYTGTITHDKDDLNKLTFAALALEAADELEQRTDEEKQDSIKRTELDNTIKAAYALTHEAEALHKALTSAAAQPKINPESAAKAAKAAVDCSSITKKAACQTKAECTWEGTDKSEGDHCKLNETAVDQQATQTQGNRTKATTGCAVHKDKTTCKNDKTGDKQNCAFRQGKDNEDDKVREKCRNGSFLVQKIRPHGFCICGIAVLGF</sequence>
<reference evidence="11" key="1">
    <citation type="submission" date="2013-02" db="EMBL/GenBank/DDBJ databases">
        <authorList>
            <person name="Cross G.A.M."/>
            <person name="Kim H.-S."/>
            <person name="Wickstead B."/>
        </authorList>
    </citation>
    <scope>NUCLEOTIDE SEQUENCE</scope>
    <source>
        <strain evidence="11">Lister 427</strain>
    </source>
</reference>
<dbReference type="AlphaFoldDB" id="M4SRD3"/>
<feature type="non-terminal residue" evidence="11">
    <location>
        <position position="1"/>
    </location>
</feature>
<evidence type="ECO:0000256" key="8">
    <source>
        <dbReference type="ARBA" id="ARBA00023288"/>
    </source>
</evidence>
<dbReference type="GO" id="GO:0005886">
    <property type="term" value="C:plasma membrane"/>
    <property type="evidence" value="ECO:0007669"/>
    <property type="project" value="UniProtKB-SubCell"/>
</dbReference>
<comment type="function">
    <text evidence="1">VSG forms a coat on the surface of the parasite. The trypanosome evades the immune response of the host by expressing a series of antigenically distinct VSGs from an estimated 1000 VSG genes.</text>
</comment>
<dbReference type="InterPro" id="IPR019609">
    <property type="entry name" value="Variant_surf_glycoprt_trypan_C"/>
</dbReference>
<dbReference type="EMBL" id="KC611457">
    <property type="protein sequence ID" value="AGH58888.1"/>
    <property type="molecule type" value="Genomic_DNA"/>
</dbReference>
<proteinExistence type="predicted"/>
<evidence type="ECO:0000256" key="3">
    <source>
        <dbReference type="ARBA" id="ARBA00022475"/>
    </source>
</evidence>
<name>M4SRD3_9TRYP</name>
<reference evidence="11" key="2">
    <citation type="journal article" date="2014" name="Mol. Biochem. Parasitol.">
        <title>Capturing the variant surface glycoprotein repertoire (the VSGnome) of Trypanosoma brucei Lister 427.</title>
        <authorList>
            <person name="Cross G.A."/>
            <person name="Kim H.S."/>
            <person name="Wickstead B."/>
        </authorList>
    </citation>
    <scope>NUCLEOTIDE SEQUENCE</scope>
    <source>
        <strain evidence="11">Lister 427</strain>
    </source>
</reference>
<keyword evidence="6" id="KW-0472">Membrane</keyword>
<evidence type="ECO:0000256" key="4">
    <source>
        <dbReference type="ARBA" id="ARBA00022622"/>
    </source>
</evidence>
<keyword evidence="4" id="KW-0336">GPI-anchor</keyword>
<dbReference type="InterPro" id="IPR025932">
    <property type="entry name" value="Trypano_VSG_B_N_dom"/>
</dbReference>
<dbReference type="GO" id="GO:0098552">
    <property type="term" value="C:side of membrane"/>
    <property type="evidence" value="ECO:0007669"/>
    <property type="project" value="UniProtKB-KW"/>
</dbReference>
<feature type="domain" description="Trypanosome variant surface glycoprotein C-terminal" evidence="9">
    <location>
        <begin position="222"/>
        <end position="321"/>
    </location>
</feature>
<protein>
    <submittedName>
        <fullName evidence="11">Variant surface glycoprotein 2156</fullName>
    </submittedName>
</protein>
<evidence type="ECO:0000256" key="2">
    <source>
        <dbReference type="ARBA" id="ARBA00004609"/>
    </source>
</evidence>
<feature type="domain" description="Trypanosome variant surface glycoprotein B-type N-terminal" evidence="10">
    <location>
        <begin position="13"/>
        <end position="177"/>
    </location>
</feature>
<dbReference type="VEuPathDB" id="TriTrypDB:Tb427_000458800"/>
<keyword evidence="5" id="KW-0732">Signal</keyword>
<dbReference type="Pfam" id="PF13206">
    <property type="entry name" value="VSG_B"/>
    <property type="match status" value="1"/>
</dbReference>
<organism evidence="11">
    <name type="scientific">Trypanosoma brucei</name>
    <dbReference type="NCBI Taxonomy" id="5691"/>
    <lineage>
        <taxon>Eukaryota</taxon>
        <taxon>Discoba</taxon>
        <taxon>Euglenozoa</taxon>
        <taxon>Kinetoplastea</taxon>
        <taxon>Metakinetoplastina</taxon>
        <taxon>Trypanosomatida</taxon>
        <taxon>Trypanosomatidae</taxon>
        <taxon>Trypanosoma</taxon>
    </lineage>
</organism>
<comment type="subcellular location">
    <subcellularLocation>
        <location evidence="2">Cell membrane</location>
        <topology evidence="2">Lipid-anchor</topology>
        <topology evidence="2">GPI-anchor</topology>
    </subcellularLocation>
</comment>
<dbReference type="Pfam" id="PF10659">
    <property type="entry name" value="Trypan_glycop_C"/>
    <property type="match status" value="1"/>
</dbReference>
<accession>M4SRD3</accession>
<keyword evidence="3" id="KW-1003">Cell membrane</keyword>
<evidence type="ECO:0000259" key="10">
    <source>
        <dbReference type="Pfam" id="PF13206"/>
    </source>
</evidence>
<evidence type="ECO:0000256" key="7">
    <source>
        <dbReference type="ARBA" id="ARBA00023180"/>
    </source>
</evidence>
<evidence type="ECO:0000256" key="5">
    <source>
        <dbReference type="ARBA" id="ARBA00022729"/>
    </source>
</evidence>
<keyword evidence="7" id="KW-0325">Glycoprotein</keyword>
<dbReference type="Gene3D" id="3.30.1680.30">
    <property type="match status" value="1"/>
</dbReference>
<evidence type="ECO:0000313" key="11">
    <source>
        <dbReference type="EMBL" id="AGH58888.1"/>
    </source>
</evidence>